<protein>
    <recommendedName>
        <fullName evidence="7">Endolytic murein transglycosylase</fullName>
        <ecNumber evidence="7">4.2.2.29</ecNumber>
    </recommendedName>
    <alternativeName>
        <fullName evidence="7">Peptidoglycan lytic transglycosylase</fullName>
    </alternativeName>
    <alternativeName>
        <fullName evidence="7">Peptidoglycan polymerization terminase</fullName>
    </alternativeName>
</protein>
<keyword evidence="2 7" id="KW-0812">Transmembrane</keyword>
<dbReference type="EMBL" id="JBANFI010000006">
    <property type="protein sequence ID" value="MFK7161505.1"/>
    <property type="molecule type" value="Genomic_DNA"/>
</dbReference>
<gene>
    <name evidence="7 8" type="primary">mltG</name>
    <name evidence="8" type="ORF">V6U78_10695</name>
</gene>
<evidence type="ECO:0000256" key="6">
    <source>
        <dbReference type="ARBA" id="ARBA00023316"/>
    </source>
</evidence>
<evidence type="ECO:0000256" key="2">
    <source>
        <dbReference type="ARBA" id="ARBA00022692"/>
    </source>
</evidence>
<dbReference type="PANTHER" id="PTHR30518:SF2">
    <property type="entry name" value="ENDOLYTIC MUREIN TRANSGLYCOSYLASE"/>
    <property type="match status" value="1"/>
</dbReference>
<name>A0ABW8PYZ4_9GAMM</name>
<dbReference type="Proteomes" id="UP001621714">
    <property type="component" value="Unassembled WGS sequence"/>
</dbReference>
<evidence type="ECO:0000256" key="1">
    <source>
        <dbReference type="ARBA" id="ARBA00022475"/>
    </source>
</evidence>
<evidence type="ECO:0000313" key="9">
    <source>
        <dbReference type="Proteomes" id="UP001621714"/>
    </source>
</evidence>
<evidence type="ECO:0000256" key="7">
    <source>
        <dbReference type="HAMAP-Rule" id="MF_02065"/>
    </source>
</evidence>
<feature type="site" description="Important for catalytic activity" evidence="7">
    <location>
        <position position="215"/>
    </location>
</feature>
<proteinExistence type="inferred from homology"/>
<accession>A0ABW8PYZ4</accession>
<comment type="similarity">
    <text evidence="7">Belongs to the transglycosylase MltG family.</text>
</comment>
<keyword evidence="3 7" id="KW-1133">Transmembrane helix</keyword>
<evidence type="ECO:0000313" key="8">
    <source>
        <dbReference type="EMBL" id="MFK7161505.1"/>
    </source>
</evidence>
<dbReference type="NCBIfam" id="TIGR00247">
    <property type="entry name" value="endolytic transglycosylase MltG"/>
    <property type="match status" value="1"/>
</dbReference>
<comment type="catalytic activity">
    <reaction evidence="7">
        <text>a peptidoglycan chain = a peptidoglycan chain with N-acetyl-1,6-anhydromuramyl-[peptide] at the reducing end + a peptidoglycan chain with N-acetylglucosamine at the non-reducing end.</text>
        <dbReference type="EC" id="4.2.2.29"/>
    </reaction>
</comment>
<evidence type="ECO:0000256" key="5">
    <source>
        <dbReference type="ARBA" id="ARBA00023239"/>
    </source>
</evidence>
<dbReference type="Pfam" id="PF02618">
    <property type="entry name" value="YceG"/>
    <property type="match status" value="1"/>
</dbReference>
<keyword evidence="5 7" id="KW-0456">Lyase</keyword>
<evidence type="ECO:0000256" key="4">
    <source>
        <dbReference type="ARBA" id="ARBA00023136"/>
    </source>
</evidence>
<keyword evidence="1 7" id="KW-1003">Cell membrane</keyword>
<keyword evidence="4 7" id="KW-0472">Membrane</keyword>
<comment type="caution">
    <text evidence="8">The sequence shown here is derived from an EMBL/GenBank/DDBJ whole genome shotgun (WGS) entry which is preliminary data.</text>
</comment>
<comment type="function">
    <text evidence="7">Functions as a peptidoglycan terminase that cleaves nascent peptidoglycan strands endolytically to terminate their elongation.</text>
</comment>
<dbReference type="InterPro" id="IPR003770">
    <property type="entry name" value="MLTG-like"/>
</dbReference>
<keyword evidence="9" id="KW-1185">Reference proteome</keyword>
<dbReference type="HAMAP" id="MF_02065">
    <property type="entry name" value="MltG"/>
    <property type="match status" value="1"/>
</dbReference>
<dbReference type="RefSeq" id="WP_405340454.1">
    <property type="nucleotide sequence ID" value="NZ_JBANFI010000006.1"/>
</dbReference>
<dbReference type="EC" id="4.2.2.29" evidence="7"/>
<dbReference type="PANTHER" id="PTHR30518">
    <property type="entry name" value="ENDOLYTIC MUREIN TRANSGLYCOSYLASE"/>
    <property type="match status" value="1"/>
</dbReference>
<evidence type="ECO:0000256" key="3">
    <source>
        <dbReference type="ARBA" id="ARBA00022989"/>
    </source>
</evidence>
<reference evidence="8 9" key="1">
    <citation type="submission" date="2024-02" db="EMBL/GenBank/DDBJ databases">
        <title>Marinospirillum sp. MEB 164 isolated from Lonar lake sediment.</title>
        <authorList>
            <person name="Joshi A."/>
            <person name="Thite S."/>
        </authorList>
    </citation>
    <scope>NUCLEOTIDE SEQUENCE [LARGE SCALE GENOMIC DNA]</scope>
    <source>
        <strain evidence="8 9">MEB164</strain>
    </source>
</reference>
<dbReference type="CDD" id="cd08010">
    <property type="entry name" value="MltG_like"/>
    <property type="match status" value="1"/>
</dbReference>
<sequence>MIKKLFFAFSLALFLLIGLAAVWGWQQLHQPLQLDTSRNIDVPAGRGFMQVAQQLEREGLVQHLLPLRLWLRLTQDPAAIRAGEYRLEPGLSLMELKSLLESGQVVQYSLTIPEGRTFNDFRARLAAAPYLEPLTAEWTEAEIMAALGQPDQPAEGWFFPSTYVYHKGMRDLDILRQAHQRMQRLLETVWAERQEPLPYASPYEALIMASIIERETGAPHERRDIAGVFVRRLERGMRLQTDPTVIYGMGDRYQGRITRRDLREPTPWNTYVIHGLPPTPIALPGEAALRASVDPAPGETYYFVARGDGTHHFSRTLQEHNRAVRQYQLNRREDYRSWPAPANTETPADD</sequence>
<organism evidence="8 9">
    <name type="scientific">Marinospirillum alkalitolerans</name>
    <dbReference type="NCBI Taxonomy" id="3123374"/>
    <lineage>
        <taxon>Bacteria</taxon>
        <taxon>Pseudomonadati</taxon>
        <taxon>Pseudomonadota</taxon>
        <taxon>Gammaproteobacteria</taxon>
        <taxon>Oceanospirillales</taxon>
        <taxon>Oceanospirillaceae</taxon>
        <taxon>Marinospirillum</taxon>
    </lineage>
</organism>
<keyword evidence="7" id="KW-0997">Cell inner membrane</keyword>
<dbReference type="Gene3D" id="3.30.1490.480">
    <property type="entry name" value="Endolytic murein transglycosylase"/>
    <property type="match status" value="1"/>
</dbReference>
<keyword evidence="6 7" id="KW-0961">Cell wall biogenesis/degradation</keyword>
<dbReference type="Gene3D" id="3.30.160.60">
    <property type="entry name" value="Classic Zinc Finger"/>
    <property type="match status" value="1"/>
</dbReference>